<dbReference type="CDD" id="cd20296">
    <property type="entry name" value="cupin_PpnP-like"/>
    <property type="match status" value="1"/>
</dbReference>
<dbReference type="Proteomes" id="UP001374893">
    <property type="component" value="Chromosome"/>
</dbReference>
<comment type="catalytic activity">
    <reaction evidence="3">
        <text>guanosine + phosphate = alpha-D-ribose 1-phosphate + guanine</text>
        <dbReference type="Rhea" id="RHEA:13233"/>
        <dbReference type="ChEBI" id="CHEBI:16235"/>
        <dbReference type="ChEBI" id="CHEBI:16750"/>
        <dbReference type="ChEBI" id="CHEBI:43474"/>
        <dbReference type="ChEBI" id="CHEBI:57720"/>
        <dbReference type="EC" id="2.4.2.1"/>
    </reaction>
</comment>
<gene>
    <name evidence="3" type="primary">ppnP</name>
    <name evidence="4" type="ORF">HAHE_30710</name>
</gene>
<dbReference type="PANTHER" id="PTHR36540">
    <property type="entry name" value="PYRIMIDINE/PURINE NUCLEOSIDE PHOSPHORYLASE"/>
    <property type="match status" value="1"/>
</dbReference>
<dbReference type="RefSeq" id="WP_338685640.1">
    <property type="nucleotide sequence ID" value="NZ_AP024702.1"/>
</dbReference>
<dbReference type="InterPro" id="IPR009664">
    <property type="entry name" value="Ppnp"/>
</dbReference>
<dbReference type="Pfam" id="PF06865">
    <property type="entry name" value="Ppnp"/>
    <property type="match status" value="1"/>
</dbReference>
<sequence length="103" mass="10770">MEFQNVTATAKANVYFDGKVISHTIITADGARKTLGVILPGSYHFGTEAAELMEIVGGACEHVIDGTDASISIAEGGSFNVPANSGFTITVEGEPCHYVCSFL</sequence>
<accession>A0ABM7RG93</accession>
<dbReference type="InterPro" id="IPR014710">
    <property type="entry name" value="RmlC-like_jellyroll"/>
</dbReference>
<dbReference type="Gene3D" id="2.60.120.10">
    <property type="entry name" value="Jelly Rolls"/>
    <property type="match status" value="1"/>
</dbReference>
<dbReference type="EC" id="2.4.2.1" evidence="3"/>
<protein>
    <recommendedName>
        <fullName evidence="3">Pyrimidine/purine nucleoside phosphorylase</fullName>
        <ecNumber evidence="3">2.4.2.1</ecNumber>
        <ecNumber evidence="3">2.4.2.2</ecNumber>
    </recommendedName>
    <alternativeName>
        <fullName evidence="3">Adenosine phosphorylase</fullName>
    </alternativeName>
    <alternativeName>
        <fullName evidence="3">Cytidine phosphorylase</fullName>
    </alternativeName>
    <alternativeName>
        <fullName evidence="3">Guanosine phosphorylase</fullName>
    </alternativeName>
    <alternativeName>
        <fullName evidence="3">Inosine phosphorylase</fullName>
    </alternativeName>
    <alternativeName>
        <fullName evidence="3">Thymidine phosphorylase</fullName>
    </alternativeName>
    <alternativeName>
        <fullName evidence="3">Uridine phosphorylase</fullName>
    </alternativeName>
    <alternativeName>
        <fullName evidence="3">Xanthosine phosphorylase</fullName>
    </alternativeName>
</protein>
<dbReference type="InterPro" id="IPR011051">
    <property type="entry name" value="RmlC_Cupin_sf"/>
</dbReference>
<comment type="catalytic activity">
    <reaction evidence="3">
        <text>uridine + phosphate = alpha-D-ribose 1-phosphate + uracil</text>
        <dbReference type="Rhea" id="RHEA:24388"/>
        <dbReference type="ChEBI" id="CHEBI:16704"/>
        <dbReference type="ChEBI" id="CHEBI:17568"/>
        <dbReference type="ChEBI" id="CHEBI:43474"/>
        <dbReference type="ChEBI" id="CHEBI:57720"/>
        <dbReference type="EC" id="2.4.2.2"/>
    </reaction>
</comment>
<proteinExistence type="inferred from homology"/>
<comment type="catalytic activity">
    <reaction evidence="3">
        <text>a purine D-ribonucleoside + phosphate = a purine nucleobase + alpha-D-ribose 1-phosphate</text>
        <dbReference type="Rhea" id="RHEA:19805"/>
        <dbReference type="ChEBI" id="CHEBI:26386"/>
        <dbReference type="ChEBI" id="CHEBI:43474"/>
        <dbReference type="ChEBI" id="CHEBI:57720"/>
        <dbReference type="ChEBI" id="CHEBI:142355"/>
        <dbReference type="EC" id="2.4.2.1"/>
    </reaction>
</comment>
<comment type="catalytic activity">
    <reaction evidence="3">
        <text>cytidine + phosphate = cytosine + alpha-D-ribose 1-phosphate</text>
        <dbReference type="Rhea" id="RHEA:52540"/>
        <dbReference type="ChEBI" id="CHEBI:16040"/>
        <dbReference type="ChEBI" id="CHEBI:17562"/>
        <dbReference type="ChEBI" id="CHEBI:43474"/>
        <dbReference type="ChEBI" id="CHEBI:57720"/>
        <dbReference type="EC" id="2.4.2.2"/>
    </reaction>
</comment>
<dbReference type="EMBL" id="AP024702">
    <property type="protein sequence ID" value="BCX49163.1"/>
    <property type="molecule type" value="Genomic_DNA"/>
</dbReference>
<dbReference type="SUPFAM" id="SSF51182">
    <property type="entry name" value="RmlC-like cupins"/>
    <property type="match status" value="1"/>
</dbReference>
<comment type="catalytic activity">
    <reaction evidence="3">
        <text>adenosine + phosphate = alpha-D-ribose 1-phosphate + adenine</text>
        <dbReference type="Rhea" id="RHEA:27642"/>
        <dbReference type="ChEBI" id="CHEBI:16335"/>
        <dbReference type="ChEBI" id="CHEBI:16708"/>
        <dbReference type="ChEBI" id="CHEBI:43474"/>
        <dbReference type="ChEBI" id="CHEBI:57720"/>
        <dbReference type="EC" id="2.4.2.1"/>
    </reaction>
</comment>
<comment type="catalytic activity">
    <reaction evidence="3">
        <text>thymidine + phosphate = 2-deoxy-alpha-D-ribose 1-phosphate + thymine</text>
        <dbReference type="Rhea" id="RHEA:16037"/>
        <dbReference type="ChEBI" id="CHEBI:17748"/>
        <dbReference type="ChEBI" id="CHEBI:17821"/>
        <dbReference type="ChEBI" id="CHEBI:43474"/>
        <dbReference type="ChEBI" id="CHEBI:57259"/>
        <dbReference type="EC" id="2.4.2.2"/>
    </reaction>
</comment>
<organism evidence="4 5">
    <name type="scientific">Haloferula helveola</name>
    <dbReference type="NCBI Taxonomy" id="490095"/>
    <lineage>
        <taxon>Bacteria</taxon>
        <taxon>Pseudomonadati</taxon>
        <taxon>Verrucomicrobiota</taxon>
        <taxon>Verrucomicrobiia</taxon>
        <taxon>Verrucomicrobiales</taxon>
        <taxon>Verrucomicrobiaceae</taxon>
        <taxon>Haloferula</taxon>
    </lineage>
</organism>
<reference evidence="4 5" key="1">
    <citation type="submission" date="2021-06" db="EMBL/GenBank/DDBJ databases">
        <title>Complete genome of Haloferula helveola possessing various polysaccharide degrading enzymes.</title>
        <authorList>
            <person name="Takami H."/>
            <person name="Huang C."/>
            <person name="Hamasaki K."/>
        </authorList>
    </citation>
    <scope>NUCLEOTIDE SEQUENCE [LARGE SCALE GENOMIC DNA]</scope>
    <source>
        <strain evidence="4 5">CN-1</strain>
    </source>
</reference>
<comment type="catalytic activity">
    <reaction evidence="3">
        <text>xanthosine + phosphate = alpha-D-ribose 1-phosphate + xanthine</text>
        <dbReference type="Rhea" id="RHEA:27638"/>
        <dbReference type="ChEBI" id="CHEBI:17712"/>
        <dbReference type="ChEBI" id="CHEBI:18107"/>
        <dbReference type="ChEBI" id="CHEBI:43474"/>
        <dbReference type="ChEBI" id="CHEBI:57720"/>
        <dbReference type="EC" id="2.4.2.1"/>
    </reaction>
</comment>
<dbReference type="EC" id="2.4.2.2" evidence="3"/>
<keyword evidence="1 3" id="KW-0328">Glycosyltransferase</keyword>
<dbReference type="HAMAP" id="MF_01537">
    <property type="entry name" value="Nucleos_phosphorylase_PpnP"/>
    <property type="match status" value="1"/>
</dbReference>
<comment type="function">
    <text evidence="3">Catalyzes the phosphorolysis of diverse nucleosides, yielding D-ribose 1-phosphate and the respective free bases. Can use uridine, adenosine, guanosine, cytidine, thymidine, inosine and xanthosine as substrates. Also catalyzes the reverse reactions.</text>
</comment>
<evidence type="ECO:0000313" key="5">
    <source>
        <dbReference type="Proteomes" id="UP001374893"/>
    </source>
</evidence>
<dbReference type="PANTHER" id="PTHR36540:SF1">
    <property type="entry name" value="PYRIMIDINE_PURINE NUCLEOSIDE PHOSPHORYLASE"/>
    <property type="match status" value="1"/>
</dbReference>
<comment type="similarity">
    <text evidence="3">Belongs to the nucleoside phosphorylase PpnP family.</text>
</comment>
<keyword evidence="2 3" id="KW-0808">Transferase</keyword>
<evidence type="ECO:0000256" key="1">
    <source>
        <dbReference type="ARBA" id="ARBA00022676"/>
    </source>
</evidence>
<evidence type="ECO:0000256" key="3">
    <source>
        <dbReference type="HAMAP-Rule" id="MF_01537"/>
    </source>
</evidence>
<comment type="catalytic activity">
    <reaction evidence="3">
        <text>inosine + phosphate = alpha-D-ribose 1-phosphate + hypoxanthine</text>
        <dbReference type="Rhea" id="RHEA:27646"/>
        <dbReference type="ChEBI" id="CHEBI:17368"/>
        <dbReference type="ChEBI" id="CHEBI:17596"/>
        <dbReference type="ChEBI" id="CHEBI:43474"/>
        <dbReference type="ChEBI" id="CHEBI:57720"/>
        <dbReference type="EC" id="2.4.2.1"/>
    </reaction>
</comment>
<name>A0ABM7RG93_9BACT</name>
<evidence type="ECO:0000256" key="2">
    <source>
        <dbReference type="ARBA" id="ARBA00022679"/>
    </source>
</evidence>
<evidence type="ECO:0000313" key="4">
    <source>
        <dbReference type="EMBL" id="BCX49163.1"/>
    </source>
</evidence>
<keyword evidence="5" id="KW-1185">Reference proteome</keyword>